<keyword evidence="1" id="KW-0547">Nucleotide-binding</keyword>
<protein>
    <recommendedName>
        <fullName evidence="2">ATP-grasp domain-containing protein</fullName>
    </recommendedName>
</protein>
<evidence type="ECO:0000313" key="4">
    <source>
        <dbReference type="Proteomes" id="UP000824031"/>
    </source>
</evidence>
<evidence type="ECO:0000259" key="2">
    <source>
        <dbReference type="PROSITE" id="PS50975"/>
    </source>
</evidence>
<comment type="caution">
    <text evidence="3">The sequence shown here is derived from an EMBL/GenBank/DDBJ whole genome shotgun (WGS) entry which is preliminary data.</text>
</comment>
<evidence type="ECO:0000256" key="1">
    <source>
        <dbReference type="PROSITE-ProRule" id="PRU00409"/>
    </source>
</evidence>
<accession>A0A9D2JEJ4</accession>
<dbReference type="GO" id="GO:0005524">
    <property type="term" value="F:ATP binding"/>
    <property type="evidence" value="ECO:0007669"/>
    <property type="project" value="UniProtKB-UniRule"/>
</dbReference>
<feature type="domain" description="ATP-grasp" evidence="2">
    <location>
        <begin position="122"/>
        <end position="321"/>
    </location>
</feature>
<name>A0A9D2JEJ4_9FIRM</name>
<dbReference type="PROSITE" id="PS50975">
    <property type="entry name" value="ATP_GRASP"/>
    <property type="match status" value="1"/>
</dbReference>
<dbReference type="EMBL" id="DXBO01000028">
    <property type="protein sequence ID" value="HIZ47555.1"/>
    <property type="molecule type" value="Genomic_DNA"/>
</dbReference>
<organism evidence="3 4">
    <name type="scientific">Candidatus Gemmiger excrementavium</name>
    <dbReference type="NCBI Taxonomy" id="2838608"/>
    <lineage>
        <taxon>Bacteria</taxon>
        <taxon>Bacillati</taxon>
        <taxon>Bacillota</taxon>
        <taxon>Clostridia</taxon>
        <taxon>Eubacteriales</taxon>
        <taxon>Gemmiger</taxon>
    </lineage>
</organism>
<dbReference type="SUPFAM" id="SSF56059">
    <property type="entry name" value="Glutathione synthetase ATP-binding domain-like"/>
    <property type="match status" value="1"/>
</dbReference>
<dbReference type="AlphaFoldDB" id="A0A9D2JEJ4"/>
<gene>
    <name evidence="3" type="ORF">H9810_02385</name>
</gene>
<dbReference type="Gene3D" id="3.30.470.20">
    <property type="entry name" value="ATP-grasp fold, B domain"/>
    <property type="match status" value="1"/>
</dbReference>
<evidence type="ECO:0000313" key="3">
    <source>
        <dbReference type="EMBL" id="HIZ47555.1"/>
    </source>
</evidence>
<dbReference type="GO" id="GO:0046872">
    <property type="term" value="F:metal ion binding"/>
    <property type="evidence" value="ECO:0007669"/>
    <property type="project" value="InterPro"/>
</dbReference>
<sequence length="412" mass="45118">MAGVLPVLLGGDANVYGMARSFYEAYHLPSVAVCKRALPALAHSRFVRPAVQDPLLEQDAVFTARLTALAREHPGKTCLLVSCADGYTLQLARCRAALAGYYRFACPVPETVEQLGTKQGFAKVCADHGLRTPRTVALRPGGAVPALPFDWPVILKPADSTAYWNCRFPGKRKVYRVGNRVELEETLALIAAGEYRGLLLAQEYIPGPDTALGVVNAYCASDGTVPWIVQGQPLLQENTPEGTGNYAAVLVEPARQDTALLGALAELLRRSGWRGYANFDFKYDAHGVPVLFEMNPRQGRASYFCTAAGANLARPLVEDLVLRRPVTPPSLRPVVWHTAPWGVVRRLCPDKRLLARAAVLRRRGRGRCHLLGPGEGTARRVWYLARQGNYWRKVWAARQTGRGQGGRLCAAL</sequence>
<dbReference type="InterPro" id="IPR011761">
    <property type="entry name" value="ATP-grasp"/>
</dbReference>
<reference evidence="3" key="1">
    <citation type="journal article" date="2021" name="PeerJ">
        <title>Extensive microbial diversity within the chicken gut microbiome revealed by metagenomics and culture.</title>
        <authorList>
            <person name="Gilroy R."/>
            <person name="Ravi A."/>
            <person name="Getino M."/>
            <person name="Pursley I."/>
            <person name="Horton D.L."/>
            <person name="Alikhan N.F."/>
            <person name="Baker D."/>
            <person name="Gharbi K."/>
            <person name="Hall N."/>
            <person name="Watson M."/>
            <person name="Adriaenssens E.M."/>
            <person name="Foster-Nyarko E."/>
            <person name="Jarju S."/>
            <person name="Secka A."/>
            <person name="Antonio M."/>
            <person name="Oren A."/>
            <person name="Chaudhuri R.R."/>
            <person name="La Ragione R."/>
            <person name="Hildebrand F."/>
            <person name="Pallen M.J."/>
        </authorList>
    </citation>
    <scope>NUCLEOTIDE SEQUENCE</scope>
    <source>
        <strain evidence="3">3436</strain>
    </source>
</reference>
<reference evidence="3" key="2">
    <citation type="submission" date="2021-04" db="EMBL/GenBank/DDBJ databases">
        <authorList>
            <person name="Gilroy R."/>
        </authorList>
    </citation>
    <scope>NUCLEOTIDE SEQUENCE</scope>
    <source>
        <strain evidence="3">3436</strain>
    </source>
</reference>
<keyword evidence="1" id="KW-0067">ATP-binding</keyword>
<dbReference type="Proteomes" id="UP000824031">
    <property type="component" value="Unassembled WGS sequence"/>
</dbReference>
<proteinExistence type="predicted"/>